<dbReference type="EMBL" id="JBHPBY010000064">
    <property type="protein sequence ID" value="MFC1849886.1"/>
    <property type="molecule type" value="Genomic_DNA"/>
</dbReference>
<dbReference type="Proteomes" id="UP001594351">
    <property type="component" value="Unassembled WGS sequence"/>
</dbReference>
<keyword evidence="2" id="KW-1185">Reference proteome</keyword>
<name>A0ABV6YUX2_UNCC1</name>
<sequence>MTIHALNTLPLTIAQVQRRAINAKSAVDRHHLAFFAKEMATEARRKGVLGFFTALVAYRNQVMGHGAQRQRSYYEQVGPLLLDAVMDLFQDQSLLGGLELAVARLTLEADETKTHLSWQILKGLGSLIQVREKGQGLEAELDEKCIPGQVYLMGAGVRIPLFPFVVFVEDDQGGEHVGFLNRTVGKATSNAFLRSGKVQMFQNTPIKSIIKM</sequence>
<accession>A0ABV6YUX2</accession>
<organism evidence="1 2">
    <name type="scientific">candidate division CSSED10-310 bacterium</name>
    <dbReference type="NCBI Taxonomy" id="2855610"/>
    <lineage>
        <taxon>Bacteria</taxon>
        <taxon>Bacteria division CSSED10-310</taxon>
    </lineage>
</organism>
<evidence type="ECO:0000313" key="2">
    <source>
        <dbReference type="Proteomes" id="UP001594351"/>
    </source>
</evidence>
<protein>
    <submittedName>
        <fullName evidence="1">Uncharacterized protein</fullName>
    </submittedName>
</protein>
<proteinExistence type="predicted"/>
<gene>
    <name evidence="1" type="ORF">ACFL27_06720</name>
</gene>
<comment type="caution">
    <text evidence="1">The sequence shown here is derived from an EMBL/GenBank/DDBJ whole genome shotgun (WGS) entry which is preliminary data.</text>
</comment>
<evidence type="ECO:0000313" key="1">
    <source>
        <dbReference type="EMBL" id="MFC1849886.1"/>
    </source>
</evidence>
<reference evidence="1 2" key="1">
    <citation type="submission" date="2024-09" db="EMBL/GenBank/DDBJ databases">
        <title>Laminarin stimulates single cell rates of sulfate reduction while oxygen inhibits transcriptomic activity in coastal marine sediment.</title>
        <authorList>
            <person name="Lindsay M."/>
            <person name="Orcutt B."/>
            <person name="Emerson D."/>
            <person name="Stepanauskas R."/>
            <person name="D'Angelo T."/>
        </authorList>
    </citation>
    <scope>NUCLEOTIDE SEQUENCE [LARGE SCALE GENOMIC DNA]</scope>
    <source>
        <strain evidence="1">SAG AM-311-K15</strain>
    </source>
</reference>